<gene>
    <name evidence="1" type="ORF">FB460_0738</name>
</gene>
<protein>
    <submittedName>
        <fullName evidence="1">Uncharacterized protein</fullName>
    </submittedName>
</protein>
<proteinExistence type="predicted"/>
<organism evidence="1 2">
    <name type="scientific">Propioniferax innocua</name>
    <dbReference type="NCBI Taxonomy" id="1753"/>
    <lineage>
        <taxon>Bacteria</taxon>
        <taxon>Bacillati</taxon>
        <taxon>Actinomycetota</taxon>
        <taxon>Actinomycetes</taxon>
        <taxon>Propionibacteriales</taxon>
        <taxon>Propionibacteriaceae</taxon>
        <taxon>Propioniferax</taxon>
    </lineage>
</organism>
<dbReference type="Proteomes" id="UP000316196">
    <property type="component" value="Unassembled WGS sequence"/>
</dbReference>
<evidence type="ECO:0000313" key="1">
    <source>
        <dbReference type="EMBL" id="TQL62946.1"/>
    </source>
</evidence>
<dbReference type="AlphaFoldDB" id="A0A542ZRL9"/>
<evidence type="ECO:0000313" key="2">
    <source>
        <dbReference type="Proteomes" id="UP000316196"/>
    </source>
</evidence>
<dbReference type="Gene3D" id="2.160.20.10">
    <property type="entry name" value="Single-stranded right-handed beta-helix, Pectin lyase-like"/>
    <property type="match status" value="1"/>
</dbReference>
<accession>A0A542ZRL9</accession>
<comment type="caution">
    <text evidence="1">The sequence shown here is derived from an EMBL/GenBank/DDBJ whole genome shotgun (WGS) entry which is preliminary data.</text>
</comment>
<reference evidence="1 2" key="1">
    <citation type="submission" date="2019-06" db="EMBL/GenBank/DDBJ databases">
        <title>Sequencing the genomes of 1000 actinobacteria strains.</title>
        <authorList>
            <person name="Klenk H.-P."/>
        </authorList>
    </citation>
    <scope>NUCLEOTIDE SEQUENCE [LARGE SCALE GENOMIC DNA]</scope>
    <source>
        <strain evidence="1 2">DSM 8251</strain>
    </source>
</reference>
<dbReference type="InterPro" id="IPR012334">
    <property type="entry name" value="Pectin_lyas_fold"/>
</dbReference>
<dbReference type="OrthoDB" id="3465763at2"/>
<dbReference type="InterPro" id="IPR011050">
    <property type="entry name" value="Pectin_lyase_fold/virulence"/>
</dbReference>
<dbReference type="EMBL" id="VFOR01000001">
    <property type="protein sequence ID" value="TQL62946.1"/>
    <property type="molecule type" value="Genomic_DNA"/>
</dbReference>
<sequence>MNEAPASSWRRRLVVLSVLLVTVTAVAFGLRDVAFDGVDDDPPPVSTPIPDTPAPGELVVHMAPPPQGDDANTGTPRDPVASIERADAIAHEQAPSVSVRVQLAPGRYVAAGGLWTYSGARRIQLVAPSGRATFSGAGRHHDYLLSLRMEEPEGVEVRLSGLGFADATNGLSISRLSGVTLDDVEFRRIGSAHSPGSTGYAALSLVGASDIAVNDARFIDLVNESDERELIHAVYAAHGTRDVTVTDPEVVKVSGDPFRVRDGSHRFRVVGGSSTRAGNRATLSEWFDPEAGEEPSLRGELVGFADGRAYDGRPLKASVLCSGDRPSCGLREK</sequence>
<dbReference type="SUPFAM" id="SSF51126">
    <property type="entry name" value="Pectin lyase-like"/>
    <property type="match status" value="1"/>
</dbReference>
<name>A0A542ZRL9_9ACTN</name>
<dbReference type="RefSeq" id="WP_142092722.1">
    <property type="nucleotide sequence ID" value="NZ_BAAAMD010000001.1"/>
</dbReference>
<keyword evidence="2" id="KW-1185">Reference proteome</keyword>